<dbReference type="Gene3D" id="1.10.530.10">
    <property type="match status" value="1"/>
</dbReference>
<dbReference type="InterPro" id="IPR025392">
    <property type="entry name" value="DUF4124"/>
</dbReference>
<reference evidence="4" key="1">
    <citation type="submission" date="2018-06" db="EMBL/GenBank/DDBJ databases">
        <authorList>
            <person name="Zhirakovskaya E."/>
        </authorList>
    </citation>
    <scope>NUCLEOTIDE SEQUENCE</scope>
</reference>
<dbReference type="InterPro" id="IPR008258">
    <property type="entry name" value="Transglycosylase_SLT_dom_1"/>
</dbReference>
<keyword evidence="1" id="KW-0472">Membrane</keyword>
<evidence type="ECO:0000259" key="2">
    <source>
        <dbReference type="Pfam" id="PF01464"/>
    </source>
</evidence>
<dbReference type="PANTHER" id="PTHR37423:SF2">
    <property type="entry name" value="MEMBRANE-BOUND LYTIC MUREIN TRANSGLYCOSYLASE C"/>
    <property type="match status" value="1"/>
</dbReference>
<protein>
    <submittedName>
        <fullName evidence="4">Endo-type membrane-bound lytic murein transglycosylase A</fullName>
    </submittedName>
</protein>
<dbReference type="GO" id="GO:0016020">
    <property type="term" value="C:membrane"/>
    <property type="evidence" value="ECO:0007669"/>
    <property type="project" value="InterPro"/>
</dbReference>
<evidence type="ECO:0000313" key="4">
    <source>
        <dbReference type="EMBL" id="VAX08398.1"/>
    </source>
</evidence>
<dbReference type="InterPro" id="IPR023346">
    <property type="entry name" value="Lysozyme-like_dom_sf"/>
</dbReference>
<feature type="transmembrane region" description="Helical" evidence="1">
    <location>
        <begin position="9"/>
        <end position="31"/>
    </location>
</feature>
<dbReference type="PROSITE" id="PS00922">
    <property type="entry name" value="TRANSGLYCOSYLASE"/>
    <property type="match status" value="1"/>
</dbReference>
<gene>
    <name evidence="4" type="ORF">MNBD_GAMMA26-562</name>
</gene>
<dbReference type="EMBL" id="UOFX01000035">
    <property type="protein sequence ID" value="VAX08398.1"/>
    <property type="molecule type" value="Genomic_DNA"/>
</dbReference>
<evidence type="ECO:0000259" key="3">
    <source>
        <dbReference type="Pfam" id="PF13511"/>
    </source>
</evidence>
<organism evidence="4">
    <name type="scientific">hydrothermal vent metagenome</name>
    <dbReference type="NCBI Taxonomy" id="652676"/>
    <lineage>
        <taxon>unclassified sequences</taxon>
        <taxon>metagenomes</taxon>
        <taxon>ecological metagenomes</taxon>
    </lineage>
</organism>
<dbReference type="Pfam" id="PF13511">
    <property type="entry name" value="DUF4124"/>
    <property type="match status" value="1"/>
</dbReference>
<keyword evidence="1" id="KW-1133">Transmembrane helix</keyword>
<sequence length="201" mass="22541">MQDRPSERLVFPLMVGCAMLLIAQISGAAIYRYEDANGHTYLTDRPMKGNYSLKSVFYTSRTSKYASAVYRRNRNRYSPMIDAAAKRLRLRPELLHAVVRAESSYDPTAKSKAGAVGLMQLMPGTADRYGVRDRLDPAQNINGGASYLRDLLKEFKDDLKLALAAYNAGENAVKKYGNQIPPYPETQHYVRKVLGFLNPSP</sequence>
<dbReference type="GO" id="GO:0008933">
    <property type="term" value="F:peptidoglycan lytic transglycosylase activity"/>
    <property type="evidence" value="ECO:0007669"/>
    <property type="project" value="InterPro"/>
</dbReference>
<proteinExistence type="predicted"/>
<feature type="domain" description="Transglycosylase SLT" evidence="2">
    <location>
        <begin position="80"/>
        <end position="179"/>
    </location>
</feature>
<evidence type="ECO:0000256" key="1">
    <source>
        <dbReference type="SAM" id="Phobius"/>
    </source>
</evidence>
<dbReference type="SUPFAM" id="SSF53955">
    <property type="entry name" value="Lysozyme-like"/>
    <property type="match status" value="1"/>
</dbReference>
<keyword evidence="1" id="KW-0812">Transmembrane</keyword>
<dbReference type="AlphaFoldDB" id="A0A3B1BAE6"/>
<feature type="domain" description="DUF4124" evidence="3">
    <location>
        <begin position="17"/>
        <end position="46"/>
    </location>
</feature>
<dbReference type="PANTHER" id="PTHR37423">
    <property type="entry name" value="SOLUBLE LYTIC MUREIN TRANSGLYCOSYLASE-RELATED"/>
    <property type="match status" value="1"/>
</dbReference>
<accession>A0A3B1BAE6</accession>
<dbReference type="Pfam" id="PF01464">
    <property type="entry name" value="SLT"/>
    <property type="match status" value="1"/>
</dbReference>
<name>A0A3B1BAE6_9ZZZZ</name>
<dbReference type="InterPro" id="IPR000189">
    <property type="entry name" value="Transglyc_AS"/>
</dbReference>
<dbReference type="CDD" id="cd00254">
    <property type="entry name" value="LT-like"/>
    <property type="match status" value="1"/>
</dbReference>
<dbReference type="GO" id="GO:0000270">
    <property type="term" value="P:peptidoglycan metabolic process"/>
    <property type="evidence" value="ECO:0007669"/>
    <property type="project" value="InterPro"/>
</dbReference>